<reference evidence="1" key="1">
    <citation type="journal article" date="2013" name="Genome Biol.">
        <title>Draft genome of the mountain pine beetle, Dendroctonus ponderosae Hopkins, a major forest pest.</title>
        <authorList>
            <person name="Keeling C.I."/>
            <person name="Yuen M.M."/>
            <person name="Liao N.Y."/>
            <person name="Docking T.R."/>
            <person name="Chan S.K."/>
            <person name="Taylor G.A."/>
            <person name="Palmquist D.L."/>
            <person name="Jackman S.D."/>
            <person name="Nguyen A."/>
            <person name="Li M."/>
            <person name="Henderson H."/>
            <person name="Janes J.K."/>
            <person name="Zhao Y."/>
            <person name="Pandoh P."/>
            <person name="Moore R."/>
            <person name="Sperling F.A."/>
            <person name="Huber D.P."/>
            <person name="Birol I."/>
            <person name="Jones S.J."/>
            <person name="Bohlmann J."/>
        </authorList>
    </citation>
    <scope>NUCLEOTIDE SEQUENCE</scope>
</reference>
<sequence length="140" mass="15741">MEKRFWLAVEIKTEEGAMLIAYADDLGLNRVYEMGLTVEPSKTQIVAVRSKTSRSMWMDARHLRATDLFEPIYTSIASGRARHVGTVVLETPPNTLYSSVRNIMHIGQVARMKCGVRVAEENVAELLLRSEAAGWRCSEV</sequence>
<evidence type="ECO:0000313" key="1">
    <source>
        <dbReference type="EMBL" id="ENN73056.1"/>
    </source>
</evidence>
<name>N6TXF6_DENPD</name>
<dbReference type="AlphaFoldDB" id="N6TXF6"/>
<dbReference type="HOGENOM" id="CLU_1837151_0_0_1"/>
<accession>N6TXF6</accession>
<proteinExistence type="predicted"/>
<gene>
    <name evidence="1" type="ORF">YQE_10326</name>
</gene>
<dbReference type="EMBL" id="KB741189">
    <property type="protein sequence ID" value="ENN73056.1"/>
    <property type="molecule type" value="Genomic_DNA"/>
</dbReference>
<organism evidence="1">
    <name type="scientific">Dendroctonus ponderosae</name>
    <name type="common">Mountain pine beetle</name>
    <dbReference type="NCBI Taxonomy" id="77166"/>
    <lineage>
        <taxon>Eukaryota</taxon>
        <taxon>Metazoa</taxon>
        <taxon>Ecdysozoa</taxon>
        <taxon>Arthropoda</taxon>
        <taxon>Hexapoda</taxon>
        <taxon>Insecta</taxon>
        <taxon>Pterygota</taxon>
        <taxon>Neoptera</taxon>
        <taxon>Endopterygota</taxon>
        <taxon>Coleoptera</taxon>
        <taxon>Polyphaga</taxon>
        <taxon>Cucujiformia</taxon>
        <taxon>Curculionidae</taxon>
        <taxon>Scolytinae</taxon>
        <taxon>Dendroctonus</taxon>
    </lineage>
</organism>
<protein>
    <submittedName>
        <fullName evidence="1">Uncharacterized protein</fullName>
    </submittedName>
</protein>
<feature type="non-terminal residue" evidence="1">
    <location>
        <position position="1"/>
    </location>
</feature>